<protein>
    <recommendedName>
        <fullName evidence="5">BZIP domain-containing protein</fullName>
    </recommendedName>
</protein>
<dbReference type="PANTHER" id="PTHR42070">
    <property type="entry name" value="FILAMENT ASSOCIATED PROTEIN, PUTATIVE (AFU_ORTHOLOGUE AFUA_8G06630)-RELATED"/>
    <property type="match status" value="1"/>
</dbReference>
<evidence type="ECO:0000313" key="3">
    <source>
        <dbReference type="EMBL" id="OCL14912.1"/>
    </source>
</evidence>
<reference evidence="3 4" key="1">
    <citation type="journal article" date="2016" name="Nat. Commun.">
        <title>Ectomycorrhizal ecology is imprinted in the genome of the dominant symbiotic fungus Cenococcum geophilum.</title>
        <authorList>
            <consortium name="DOE Joint Genome Institute"/>
            <person name="Peter M."/>
            <person name="Kohler A."/>
            <person name="Ohm R.A."/>
            <person name="Kuo A."/>
            <person name="Krutzmann J."/>
            <person name="Morin E."/>
            <person name="Arend M."/>
            <person name="Barry K.W."/>
            <person name="Binder M."/>
            <person name="Choi C."/>
            <person name="Clum A."/>
            <person name="Copeland A."/>
            <person name="Grisel N."/>
            <person name="Haridas S."/>
            <person name="Kipfer T."/>
            <person name="LaButti K."/>
            <person name="Lindquist E."/>
            <person name="Lipzen A."/>
            <person name="Maire R."/>
            <person name="Meier B."/>
            <person name="Mihaltcheva S."/>
            <person name="Molinier V."/>
            <person name="Murat C."/>
            <person name="Poggeler S."/>
            <person name="Quandt C.A."/>
            <person name="Sperisen C."/>
            <person name="Tritt A."/>
            <person name="Tisserant E."/>
            <person name="Crous P.W."/>
            <person name="Henrissat B."/>
            <person name="Nehls U."/>
            <person name="Egli S."/>
            <person name="Spatafora J.W."/>
            <person name="Grigoriev I.V."/>
            <person name="Martin F.M."/>
        </authorList>
    </citation>
    <scope>NUCLEOTIDE SEQUENCE [LARGE SCALE GENOMIC DNA]</scope>
    <source>
        <strain evidence="3 4">CBS 207.34</strain>
    </source>
</reference>
<dbReference type="AlphaFoldDB" id="A0A8E2JZJ3"/>
<evidence type="ECO:0000256" key="2">
    <source>
        <dbReference type="SAM" id="MobiDB-lite"/>
    </source>
</evidence>
<feature type="coiled-coil region" evidence="1">
    <location>
        <begin position="34"/>
        <end position="75"/>
    </location>
</feature>
<dbReference type="OrthoDB" id="4505928at2759"/>
<dbReference type="PANTHER" id="PTHR42070:SF1">
    <property type="entry name" value="FILAMENT ASSOCIATED PROTEIN, PUTATIVE (AFU_ORTHOLOGUE AFUA_8G06630)-RELATED"/>
    <property type="match status" value="1"/>
</dbReference>
<evidence type="ECO:0000256" key="1">
    <source>
        <dbReference type="SAM" id="Coils"/>
    </source>
</evidence>
<dbReference type="CDD" id="cd14688">
    <property type="entry name" value="bZIP_YAP"/>
    <property type="match status" value="1"/>
</dbReference>
<gene>
    <name evidence="3" type="ORF">AOQ84DRAFT_358499</name>
</gene>
<keyword evidence="4" id="KW-1185">Reference proteome</keyword>
<evidence type="ECO:0000313" key="4">
    <source>
        <dbReference type="Proteomes" id="UP000250140"/>
    </source>
</evidence>
<dbReference type="Proteomes" id="UP000250140">
    <property type="component" value="Unassembled WGS sequence"/>
</dbReference>
<dbReference type="EMBL" id="KV748511">
    <property type="protein sequence ID" value="OCL14912.1"/>
    <property type="molecule type" value="Genomic_DNA"/>
</dbReference>
<sequence length="281" mass="30538">MSETTTSVLVQKCNNLARIRDNQRRSRARRKEYLQELETKLRHCEQMGVEASAEIQSAARRVLEENKRLRALLRERGVSESEITAVMGATDRTTDYGSAAPTLDSMLGRKRPCNGQNSCAGASCGPPQSASLPNPPLPNPYQRAVALQPSPETASPHSIGSSSADTPSSISTPTFSQISIATSQELSETDNYSSLAYQYDLPLTSTWPLPAEPAYTHDPIAYNNNTSSCVYAANIIRTMRSDIGTELETELGCREPGGDCAVDNAVVFNVMEKYSNQSPGL</sequence>
<feature type="compositionally biased region" description="Low complexity" evidence="2">
    <location>
        <begin position="158"/>
        <end position="171"/>
    </location>
</feature>
<accession>A0A8E2JZJ3</accession>
<proteinExistence type="predicted"/>
<feature type="region of interest" description="Disordered" evidence="2">
    <location>
        <begin position="116"/>
        <end position="171"/>
    </location>
</feature>
<organism evidence="3 4">
    <name type="scientific">Glonium stellatum</name>
    <dbReference type="NCBI Taxonomy" id="574774"/>
    <lineage>
        <taxon>Eukaryota</taxon>
        <taxon>Fungi</taxon>
        <taxon>Dikarya</taxon>
        <taxon>Ascomycota</taxon>
        <taxon>Pezizomycotina</taxon>
        <taxon>Dothideomycetes</taxon>
        <taxon>Pleosporomycetidae</taxon>
        <taxon>Gloniales</taxon>
        <taxon>Gloniaceae</taxon>
        <taxon>Glonium</taxon>
    </lineage>
</organism>
<keyword evidence="1" id="KW-0175">Coiled coil</keyword>
<evidence type="ECO:0008006" key="5">
    <source>
        <dbReference type="Google" id="ProtNLM"/>
    </source>
</evidence>
<name>A0A8E2JZJ3_9PEZI</name>